<keyword evidence="2" id="KW-0732">Signal</keyword>
<keyword evidence="4" id="KW-1185">Reference proteome</keyword>
<protein>
    <submittedName>
        <fullName evidence="3">Uncharacterized protein</fullName>
    </submittedName>
</protein>
<comment type="caution">
    <text evidence="3">The sequence shown here is derived from an EMBL/GenBank/DDBJ whole genome shotgun (WGS) entry which is preliminary data.</text>
</comment>
<evidence type="ECO:0000256" key="2">
    <source>
        <dbReference type="SAM" id="SignalP"/>
    </source>
</evidence>
<feature type="chain" id="PRO_5047486041" evidence="2">
    <location>
        <begin position="35"/>
        <end position="120"/>
    </location>
</feature>
<name>A0ABS1CJF4_9GAMM</name>
<feature type="signal peptide" evidence="2">
    <location>
        <begin position="1"/>
        <end position="34"/>
    </location>
</feature>
<dbReference type="Proteomes" id="UP000748752">
    <property type="component" value="Unassembled WGS sequence"/>
</dbReference>
<dbReference type="RefSeq" id="WP_200239248.1">
    <property type="nucleotide sequence ID" value="NZ_NRRV01000038.1"/>
</dbReference>
<sequence length="120" mass="13233">MNAKRLNQSQSRRIAGVLLCATGLGLLPASHASAEDADNGVAAIEMRRLLQPTPGELAQEQKGRIYIYDGLRAVDVENAMDTAFDRIENMMFIRVRKTDEHGKTLRDPATGEVQFEDDGC</sequence>
<evidence type="ECO:0000256" key="1">
    <source>
        <dbReference type="SAM" id="MobiDB-lite"/>
    </source>
</evidence>
<organism evidence="3 4">
    <name type="scientific">Thiohalocapsa halophila</name>
    <dbReference type="NCBI Taxonomy" id="69359"/>
    <lineage>
        <taxon>Bacteria</taxon>
        <taxon>Pseudomonadati</taxon>
        <taxon>Pseudomonadota</taxon>
        <taxon>Gammaproteobacteria</taxon>
        <taxon>Chromatiales</taxon>
        <taxon>Chromatiaceae</taxon>
        <taxon>Thiohalocapsa</taxon>
    </lineage>
</organism>
<evidence type="ECO:0000313" key="3">
    <source>
        <dbReference type="EMBL" id="MBK1632058.1"/>
    </source>
</evidence>
<feature type="region of interest" description="Disordered" evidence="1">
    <location>
        <begin position="101"/>
        <end position="120"/>
    </location>
</feature>
<dbReference type="EMBL" id="NRRV01000038">
    <property type="protein sequence ID" value="MBK1632058.1"/>
    <property type="molecule type" value="Genomic_DNA"/>
</dbReference>
<proteinExistence type="predicted"/>
<reference evidence="3 4" key="1">
    <citation type="journal article" date="2020" name="Microorganisms">
        <title>Osmotic Adaptation and Compatible Solute Biosynthesis of Phototrophic Bacteria as Revealed from Genome Analyses.</title>
        <authorList>
            <person name="Imhoff J.F."/>
            <person name="Rahn T."/>
            <person name="Kunzel S."/>
            <person name="Keller A."/>
            <person name="Neulinger S.C."/>
        </authorList>
    </citation>
    <scope>NUCLEOTIDE SEQUENCE [LARGE SCALE GENOMIC DNA]</scope>
    <source>
        <strain evidence="3 4">DSM 6210</strain>
    </source>
</reference>
<evidence type="ECO:0000313" key="4">
    <source>
        <dbReference type="Proteomes" id="UP000748752"/>
    </source>
</evidence>
<gene>
    <name evidence="3" type="ORF">CKO31_15185</name>
</gene>
<accession>A0ABS1CJF4</accession>